<accession>A0ABT9PXI8</accession>
<keyword evidence="14" id="KW-1185">Reference proteome</keyword>
<evidence type="ECO:0000256" key="6">
    <source>
        <dbReference type="ARBA" id="ARBA00022603"/>
    </source>
</evidence>
<dbReference type="EC" id="2.1.1.77" evidence="3"/>
<dbReference type="GO" id="GO:0032259">
    <property type="term" value="P:methylation"/>
    <property type="evidence" value="ECO:0007669"/>
    <property type="project" value="UniProtKB-KW"/>
</dbReference>
<comment type="similarity">
    <text evidence="2">Belongs to the methyltransferase superfamily. L-isoaspartyl/D-aspartyl protein methyltransferase family.</text>
</comment>
<evidence type="ECO:0000256" key="2">
    <source>
        <dbReference type="ARBA" id="ARBA00005369"/>
    </source>
</evidence>
<sequence length="292" mass="32254">MNNQDGADYRAIYARQILAKAGVAQHRRLENALATVRREDFLGPPPWLFRDVSQYRELASSAPLALYQDMLVTLDAARHVNNGMPSLHAHALHRLGIREGETVVHLGAGSGYYTAIIAELVGPSGRVISVEYDAALAERAQNALSGYAHVSVVHGDALKWASDDLEADVIYANFALDHPPSSWVDNLASGGRLLFPFGVPAIEAGRPTAVSRWAAFLMIDRRPRGFGAQFLAPVSFIWAEGQEPAPEGRHEALAEAFRRRNLARVRSFRWRVPAVGEEWYGEDDWGLSFDEV</sequence>
<evidence type="ECO:0000256" key="4">
    <source>
        <dbReference type="ARBA" id="ARBA00013346"/>
    </source>
</evidence>
<dbReference type="SMART" id="SM00650">
    <property type="entry name" value="rADc"/>
    <property type="match status" value="1"/>
</dbReference>
<dbReference type="GO" id="GO:0004719">
    <property type="term" value="F:protein-L-isoaspartate (D-aspartate) O-methyltransferase activity"/>
    <property type="evidence" value="ECO:0007669"/>
    <property type="project" value="UniProtKB-EC"/>
</dbReference>
<dbReference type="InterPro" id="IPR000682">
    <property type="entry name" value="PCMT"/>
</dbReference>
<dbReference type="Proteomes" id="UP001241472">
    <property type="component" value="Unassembled WGS sequence"/>
</dbReference>
<evidence type="ECO:0000256" key="8">
    <source>
        <dbReference type="ARBA" id="ARBA00022691"/>
    </source>
</evidence>
<comment type="caution">
    <text evidence="13">The sequence shown here is derived from an EMBL/GenBank/DDBJ whole genome shotgun (WGS) entry which is preliminary data.</text>
</comment>
<evidence type="ECO:0000313" key="13">
    <source>
        <dbReference type="EMBL" id="MDP9839142.1"/>
    </source>
</evidence>
<name>A0ABT9PXI8_9HYPH</name>
<dbReference type="RefSeq" id="WP_306837612.1">
    <property type="nucleotide sequence ID" value="NZ_JAUSRF010000013.1"/>
</dbReference>
<evidence type="ECO:0000256" key="10">
    <source>
        <dbReference type="ARBA" id="ARBA00031323"/>
    </source>
</evidence>
<feature type="domain" description="Ribosomal RNA adenine methylase transferase N-terminal" evidence="12">
    <location>
        <begin position="87"/>
        <end position="223"/>
    </location>
</feature>
<evidence type="ECO:0000256" key="3">
    <source>
        <dbReference type="ARBA" id="ARBA00011890"/>
    </source>
</evidence>
<dbReference type="CDD" id="cd02440">
    <property type="entry name" value="AdoMet_MTases"/>
    <property type="match status" value="1"/>
</dbReference>
<keyword evidence="5" id="KW-0963">Cytoplasm</keyword>
<reference evidence="13 14" key="1">
    <citation type="submission" date="2023-07" db="EMBL/GenBank/DDBJ databases">
        <title>Sorghum-associated microbial communities from plants grown in Nebraska, USA.</title>
        <authorList>
            <person name="Schachtman D."/>
        </authorList>
    </citation>
    <scope>NUCLEOTIDE SEQUENCE [LARGE SCALE GENOMIC DNA]</scope>
    <source>
        <strain evidence="13 14">DS1307</strain>
    </source>
</reference>
<protein>
    <recommendedName>
        <fullName evidence="4">Protein-L-isoaspartate O-methyltransferase</fullName>
        <ecNumber evidence="3">2.1.1.77</ecNumber>
    </recommendedName>
    <alternativeName>
        <fullName evidence="11">L-isoaspartyl protein carboxyl methyltransferase</fullName>
    </alternativeName>
    <alternativeName>
        <fullName evidence="9">Protein L-isoaspartyl methyltransferase</fullName>
    </alternativeName>
    <alternativeName>
        <fullName evidence="10">Protein-beta-aspartate methyltransferase</fullName>
    </alternativeName>
</protein>
<evidence type="ECO:0000256" key="1">
    <source>
        <dbReference type="ARBA" id="ARBA00004496"/>
    </source>
</evidence>
<dbReference type="Gene3D" id="3.40.50.150">
    <property type="entry name" value="Vaccinia Virus protein VP39"/>
    <property type="match status" value="1"/>
</dbReference>
<evidence type="ECO:0000256" key="7">
    <source>
        <dbReference type="ARBA" id="ARBA00022679"/>
    </source>
</evidence>
<evidence type="ECO:0000256" key="5">
    <source>
        <dbReference type="ARBA" id="ARBA00022490"/>
    </source>
</evidence>
<dbReference type="EMBL" id="JAUSRF010000013">
    <property type="protein sequence ID" value="MDP9839142.1"/>
    <property type="molecule type" value="Genomic_DNA"/>
</dbReference>
<dbReference type="PANTHER" id="PTHR11579:SF0">
    <property type="entry name" value="PROTEIN-L-ISOASPARTATE(D-ASPARTATE) O-METHYLTRANSFERASE"/>
    <property type="match status" value="1"/>
</dbReference>
<dbReference type="InterPro" id="IPR020598">
    <property type="entry name" value="rRNA_Ade_methylase_Trfase_N"/>
</dbReference>
<dbReference type="SUPFAM" id="SSF53335">
    <property type="entry name" value="S-adenosyl-L-methionine-dependent methyltransferases"/>
    <property type="match status" value="1"/>
</dbReference>
<keyword evidence="7 13" id="KW-0808">Transferase</keyword>
<evidence type="ECO:0000313" key="14">
    <source>
        <dbReference type="Proteomes" id="UP001241472"/>
    </source>
</evidence>
<dbReference type="Pfam" id="PF01135">
    <property type="entry name" value="PCMT"/>
    <property type="match status" value="1"/>
</dbReference>
<evidence type="ECO:0000256" key="11">
    <source>
        <dbReference type="ARBA" id="ARBA00031350"/>
    </source>
</evidence>
<comment type="subcellular location">
    <subcellularLocation>
        <location evidence="1">Cytoplasm</location>
    </subcellularLocation>
</comment>
<keyword evidence="8" id="KW-0949">S-adenosyl-L-methionine</keyword>
<proteinExistence type="inferred from homology"/>
<dbReference type="PANTHER" id="PTHR11579">
    <property type="entry name" value="PROTEIN-L-ISOASPARTATE O-METHYLTRANSFERASE"/>
    <property type="match status" value="1"/>
</dbReference>
<evidence type="ECO:0000256" key="9">
    <source>
        <dbReference type="ARBA" id="ARBA00030757"/>
    </source>
</evidence>
<organism evidence="13 14">
    <name type="scientific">Neorhizobium huautlense</name>
    <dbReference type="NCBI Taxonomy" id="67774"/>
    <lineage>
        <taxon>Bacteria</taxon>
        <taxon>Pseudomonadati</taxon>
        <taxon>Pseudomonadota</taxon>
        <taxon>Alphaproteobacteria</taxon>
        <taxon>Hyphomicrobiales</taxon>
        <taxon>Rhizobiaceae</taxon>
        <taxon>Rhizobium/Agrobacterium group</taxon>
        <taxon>Neorhizobium</taxon>
    </lineage>
</organism>
<evidence type="ECO:0000259" key="12">
    <source>
        <dbReference type="SMART" id="SM00650"/>
    </source>
</evidence>
<keyword evidence="6 13" id="KW-0489">Methyltransferase</keyword>
<gene>
    <name evidence="13" type="ORF">J2T09_003917</name>
</gene>
<dbReference type="InterPro" id="IPR029063">
    <property type="entry name" value="SAM-dependent_MTases_sf"/>
</dbReference>